<evidence type="ECO:0000313" key="8">
    <source>
        <dbReference type="Proteomes" id="UP000797356"/>
    </source>
</evidence>
<evidence type="ECO:0000256" key="4">
    <source>
        <dbReference type="ARBA" id="ARBA00022801"/>
    </source>
</evidence>
<dbReference type="UniPathway" id="UPA00545">
    <property type="reaction ID" value="UER00823"/>
</dbReference>
<dbReference type="Pfam" id="PF01095">
    <property type="entry name" value="Pectinesterase"/>
    <property type="match status" value="1"/>
</dbReference>
<dbReference type="GO" id="GO:0045490">
    <property type="term" value="P:pectin catabolic process"/>
    <property type="evidence" value="ECO:0007669"/>
    <property type="project" value="UniProtKB-UniPathway"/>
</dbReference>
<dbReference type="GO" id="GO:0042545">
    <property type="term" value="P:cell wall modification"/>
    <property type="evidence" value="ECO:0007669"/>
    <property type="project" value="InterPro"/>
</dbReference>
<dbReference type="OrthoDB" id="2019149at2759"/>
<comment type="similarity">
    <text evidence="2">Belongs to the pectinesterase family.</text>
</comment>
<evidence type="ECO:0000256" key="1">
    <source>
        <dbReference type="ARBA" id="ARBA00005184"/>
    </source>
</evidence>
<keyword evidence="5" id="KW-0063">Aspartyl esterase</keyword>
<feature type="domain" description="Pectinesterase catalytic" evidence="6">
    <location>
        <begin position="150"/>
        <end position="260"/>
    </location>
</feature>
<evidence type="ECO:0000256" key="2">
    <source>
        <dbReference type="ARBA" id="ARBA00008891"/>
    </source>
</evidence>
<proteinExistence type="inferred from homology"/>
<evidence type="ECO:0000259" key="6">
    <source>
        <dbReference type="Pfam" id="PF01095"/>
    </source>
</evidence>
<keyword evidence="8" id="KW-1185">Reference proteome</keyword>
<organism evidence="7 8">
    <name type="scientific">Cocos nucifera</name>
    <name type="common">Coconut palm</name>
    <dbReference type="NCBI Taxonomy" id="13894"/>
    <lineage>
        <taxon>Eukaryota</taxon>
        <taxon>Viridiplantae</taxon>
        <taxon>Streptophyta</taxon>
        <taxon>Embryophyta</taxon>
        <taxon>Tracheophyta</taxon>
        <taxon>Spermatophyta</taxon>
        <taxon>Magnoliopsida</taxon>
        <taxon>Liliopsida</taxon>
        <taxon>Arecaceae</taxon>
        <taxon>Arecoideae</taxon>
        <taxon>Cocoseae</taxon>
        <taxon>Attaleinae</taxon>
        <taxon>Cocos</taxon>
    </lineage>
</organism>
<reference evidence="7" key="2">
    <citation type="submission" date="2019-07" db="EMBL/GenBank/DDBJ databases">
        <authorList>
            <person name="Yang Y."/>
            <person name="Bocs S."/>
            <person name="Baudouin L."/>
        </authorList>
    </citation>
    <scope>NUCLEOTIDE SEQUENCE</scope>
    <source>
        <tissue evidence="7">Spear leaf of Hainan Tall coconut</tissue>
    </source>
</reference>
<dbReference type="AlphaFoldDB" id="A0A8K0NDS4"/>
<keyword evidence="4" id="KW-0378">Hydrolase</keyword>
<protein>
    <recommendedName>
        <fullName evidence="3">pectinesterase</fullName>
        <ecNumber evidence="3">3.1.1.11</ecNumber>
    </recommendedName>
</protein>
<name>A0A8K0NDS4_COCNU</name>
<comment type="pathway">
    <text evidence="1">Glycan metabolism; pectin degradation; 2-dehydro-3-deoxy-D-gluconate from pectin: step 1/5.</text>
</comment>
<evidence type="ECO:0000256" key="3">
    <source>
        <dbReference type="ARBA" id="ARBA00013229"/>
    </source>
</evidence>
<dbReference type="SUPFAM" id="SSF51126">
    <property type="entry name" value="Pectin lyase-like"/>
    <property type="match status" value="1"/>
</dbReference>
<reference evidence="7" key="1">
    <citation type="journal article" date="2017" name="Gigascience">
        <title>The genome draft of coconut (Cocos nucifera).</title>
        <authorList>
            <person name="Xiao Y."/>
            <person name="Xu P."/>
            <person name="Fan H."/>
            <person name="Baudouin L."/>
            <person name="Xia W."/>
            <person name="Bocs S."/>
            <person name="Xu J."/>
            <person name="Li Q."/>
            <person name="Guo A."/>
            <person name="Zhou L."/>
            <person name="Li J."/>
            <person name="Wu Y."/>
            <person name="Ma Z."/>
            <person name="Armero A."/>
            <person name="Issali A.E."/>
            <person name="Liu N."/>
            <person name="Peng M."/>
            <person name="Yang Y."/>
        </authorList>
    </citation>
    <scope>NUCLEOTIDE SEQUENCE</scope>
    <source>
        <tissue evidence="7">Spear leaf of Hainan Tall coconut</tissue>
    </source>
</reference>
<comment type="caution">
    <text evidence="7">The sequence shown here is derived from an EMBL/GenBank/DDBJ whole genome shotgun (WGS) entry which is preliminary data.</text>
</comment>
<dbReference type="EC" id="3.1.1.11" evidence="3"/>
<dbReference type="InterPro" id="IPR011050">
    <property type="entry name" value="Pectin_lyase_fold/virulence"/>
</dbReference>
<dbReference type="PANTHER" id="PTHR31321:SF134">
    <property type="entry name" value="PECTINESTERASE"/>
    <property type="match status" value="1"/>
</dbReference>
<dbReference type="Proteomes" id="UP000797356">
    <property type="component" value="Chromosome 16"/>
</dbReference>
<evidence type="ECO:0000256" key="5">
    <source>
        <dbReference type="ARBA" id="ARBA00023085"/>
    </source>
</evidence>
<accession>A0A8K0NDS4</accession>
<dbReference type="InterPro" id="IPR012334">
    <property type="entry name" value="Pectin_lyas_fold"/>
</dbReference>
<gene>
    <name evidence="7" type="ORF">COCNU_16G001100</name>
</gene>
<dbReference type="Gene3D" id="2.160.20.10">
    <property type="entry name" value="Single-stranded right-handed beta-helix, Pectin lyase-like"/>
    <property type="match status" value="2"/>
</dbReference>
<evidence type="ECO:0000313" key="7">
    <source>
        <dbReference type="EMBL" id="KAG1371016.1"/>
    </source>
</evidence>
<sequence>MGSDSVRRKLTFGEEKKEGNKKCKRKEIRKEKGKLILESFLPETLKSAKESLHIFLYYDSVDGYAVIVKNITVDQSGNGDFTTIQGAIDSIPYYNTQWIRIHVVAGIYSHSNSALAGGMEGATFSIFANNFVIRDIAFKRSTLHSIKEGSQPGWLTADGKTKPDAPGGFLFKYCTVDGGKTFLGRAWNSYSTVVFYDTYMADNVVPEGWDARKTGNNAYQTTYAEDGCSGPGSNTTNRVNWERKLSYRALKHYISNKFIDKEGWRSQQP</sequence>
<dbReference type="InterPro" id="IPR000070">
    <property type="entry name" value="Pectinesterase_cat"/>
</dbReference>
<dbReference type="PANTHER" id="PTHR31321">
    <property type="entry name" value="ACYL-COA THIOESTER HYDROLASE YBHC-RELATED"/>
    <property type="match status" value="1"/>
</dbReference>
<dbReference type="GO" id="GO:0030599">
    <property type="term" value="F:pectinesterase activity"/>
    <property type="evidence" value="ECO:0007669"/>
    <property type="project" value="UniProtKB-EC"/>
</dbReference>
<dbReference type="EMBL" id="CM017887">
    <property type="protein sequence ID" value="KAG1371016.1"/>
    <property type="molecule type" value="Genomic_DNA"/>
</dbReference>